<evidence type="ECO:0000256" key="5">
    <source>
        <dbReference type="ARBA" id="ARBA00022723"/>
    </source>
</evidence>
<feature type="region of interest" description="Disordered" evidence="14">
    <location>
        <begin position="526"/>
        <end position="552"/>
    </location>
</feature>
<sequence length="650" mass="68350">MDFAALAERAEGVAANDGDIETTLSVADLLADAGTAEGTENGGSDDDLPVLVRFLLGRVFPAHDTRTLDVGPALCREAIARAAGPNVSAADVEDRLAERGEIGAVAAAYDFGGQRGLAAFGSGRDALTVAGVDEELRDLAAESGDGSESRKRDALFGLFTRCSPSEAAFLARLVLGEMRLGVGEGTVRDAVGEAFLVSESSPGSGDADEDADGDAPELRASEEAVAAVERALQVTNDYGRVAVRARDEGIDGLREESLRVGRPVQAMLAQTGTATDAVDAFGEVAVETKFDGARVQVHYAPAGDAADASSPAGDAAAGDAADGNAVDDGAADGEVALGPRLYSRNMDDVTEALPEIVEYVAERVDVPAILDGEVVAVDDDGDPLPFQEVLRRFRRKHDVDRMRETVSLRLHAFDCLHADGDDLLDEPLRARHERLQEVLPDAAAELALADDPEAIAAEERAALDAGHEGVMLKNPEAAYTPGNRGRDWLKRKPDVETLDAVVVGAEWGEGRRAELFGTFLLAVRDESGDRSSEGDGGASEAADRRASDREAADLAPAGYATVGKVATGITDEALADLTERLEPHVVDETGTTVAFDPELVVEVGYEEIQASPTYSADYALRFPRFVGVREDKGVGDADSLARVRRLAGDD</sequence>
<dbReference type="GO" id="GO:0006281">
    <property type="term" value="P:DNA repair"/>
    <property type="evidence" value="ECO:0007669"/>
    <property type="project" value="UniProtKB-UniRule"/>
</dbReference>
<dbReference type="AlphaFoldDB" id="A0A8J7R890"/>
<name>A0A8J7R890_9EURY</name>
<dbReference type="InterPro" id="IPR050191">
    <property type="entry name" value="ATP-dep_DNA_ligase"/>
</dbReference>
<dbReference type="RefSeq" id="WP_210113265.1">
    <property type="nucleotide sequence ID" value="NZ_BAAADX010000002.1"/>
</dbReference>
<evidence type="ECO:0000256" key="7">
    <source>
        <dbReference type="ARBA" id="ARBA00022763"/>
    </source>
</evidence>
<evidence type="ECO:0000256" key="8">
    <source>
        <dbReference type="ARBA" id="ARBA00022840"/>
    </source>
</evidence>
<keyword evidence="6 13" id="KW-0547">Nucleotide-binding</keyword>
<keyword evidence="2 13" id="KW-0436">Ligase</keyword>
<dbReference type="SUPFAM" id="SSF50249">
    <property type="entry name" value="Nucleic acid-binding proteins"/>
    <property type="match status" value="1"/>
</dbReference>
<feature type="region of interest" description="Disordered" evidence="14">
    <location>
        <begin position="304"/>
        <end position="330"/>
    </location>
</feature>
<keyword evidence="4 13" id="KW-0235">DNA replication</keyword>
<dbReference type="Gene3D" id="3.30.470.30">
    <property type="entry name" value="DNA ligase/mRNA capping enzyme"/>
    <property type="match status" value="1"/>
</dbReference>
<evidence type="ECO:0000256" key="14">
    <source>
        <dbReference type="SAM" id="MobiDB-lite"/>
    </source>
</evidence>
<keyword evidence="8 13" id="KW-0067">ATP-binding</keyword>
<dbReference type="EC" id="6.5.1.1" evidence="13"/>
<keyword evidence="5 13" id="KW-0479">Metal-binding</keyword>
<dbReference type="GO" id="GO:0046872">
    <property type="term" value="F:metal ion binding"/>
    <property type="evidence" value="ECO:0007669"/>
    <property type="project" value="UniProtKB-KW"/>
</dbReference>
<dbReference type="PANTHER" id="PTHR45674">
    <property type="entry name" value="DNA LIGASE 1/3 FAMILY MEMBER"/>
    <property type="match status" value="1"/>
</dbReference>
<dbReference type="GO" id="GO:0003677">
    <property type="term" value="F:DNA binding"/>
    <property type="evidence" value="ECO:0007669"/>
    <property type="project" value="InterPro"/>
</dbReference>
<dbReference type="Gene3D" id="2.40.50.140">
    <property type="entry name" value="Nucleic acid-binding proteins"/>
    <property type="match status" value="1"/>
</dbReference>
<feature type="binding site" evidence="13">
    <location>
        <position position="413"/>
    </location>
    <ligand>
        <name>ATP</name>
        <dbReference type="ChEBI" id="CHEBI:30616"/>
    </ligand>
</feature>
<evidence type="ECO:0000313" key="17">
    <source>
        <dbReference type="Proteomes" id="UP000770586"/>
    </source>
</evidence>
<feature type="binding site" evidence="13">
    <location>
        <position position="490"/>
    </location>
    <ligand>
        <name>ATP</name>
        <dbReference type="ChEBI" id="CHEBI:30616"/>
    </ligand>
</feature>
<dbReference type="PANTHER" id="PTHR45674:SF7">
    <property type="entry name" value="DNA LIGASE"/>
    <property type="match status" value="1"/>
</dbReference>
<dbReference type="PROSITE" id="PS00697">
    <property type="entry name" value="DNA_LIGASE_A1"/>
    <property type="match status" value="1"/>
</dbReference>
<keyword evidence="7 13" id="KW-0227">DNA damage</keyword>
<evidence type="ECO:0000256" key="12">
    <source>
        <dbReference type="ARBA" id="ARBA00023306"/>
    </source>
</evidence>
<feature type="active site" description="N6-AMP-lysine intermediate" evidence="13">
    <location>
        <position position="289"/>
    </location>
</feature>
<feature type="binding site" evidence="13">
    <location>
        <position position="484"/>
    </location>
    <ligand>
        <name>ATP</name>
        <dbReference type="ChEBI" id="CHEBI:30616"/>
    </ligand>
</feature>
<dbReference type="HAMAP" id="MF_00407">
    <property type="entry name" value="DNA_ligase"/>
    <property type="match status" value="1"/>
</dbReference>
<dbReference type="Gene3D" id="1.10.3260.10">
    <property type="entry name" value="DNA ligase, ATP-dependent, N-terminal domain"/>
    <property type="match status" value="1"/>
</dbReference>
<dbReference type="PROSITE" id="PS50160">
    <property type="entry name" value="DNA_LIGASE_A3"/>
    <property type="match status" value="1"/>
</dbReference>
<dbReference type="Pfam" id="PF04679">
    <property type="entry name" value="DNA_ligase_A_C"/>
    <property type="match status" value="1"/>
</dbReference>
<feature type="binding site" evidence="13">
    <location>
        <position position="344"/>
    </location>
    <ligand>
        <name>ATP</name>
        <dbReference type="ChEBI" id="CHEBI:30616"/>
    </ligand>
</feature>
<reference evidence="16 17" key="1">
    <citation type="submission" date="2021-03" db="EMBL/GenBank/DDBJ databases">
        <title>Genomic Encyclopedia of Type Strains, Phase IV (KMG-IV): sequencing the most valuable type-strain genomes for metagenomic binning, comparative biology and taxonomic classification.</title>
        <authorList>
            <person name="Goeker M."/>
        </authorList>
    </citation>
    <scope>NUCLEOTIDE SEQUENCE [LARGE SCALE GENOMIC DNA]</scope>
    <source>
        <strain evidence="16 17">DSM 12287</strain>
    </source>
</reference>
<dbReference type="Proteomes" id="UP000770586">
    <property type="component" value="Unassembled WGS sequence"/>
</dbReference>
<dbReference type="InterPro" id="IPR022865">
    <property type="entry name" value="DNA_ligae_ATP-dep_bac/arc"/>
</dbReference>
<feature type="binding site" evidence="13">
    <location>
        <position position="294"/>
    </location>
    <ligand>
        <name>ATP</name>
        <dbReference type="ChEBI" id="CHEBI:30616"/>
    </ligand>
</feature>
<comment type="catalytic activity">
    <reaction evidence="13">
        <text>ATP + (deoxyribonucleotide)n-3'-hydroxyl + 5'-phospho-(deoxyribonucleotide)m = (deoxyribonucleotide)n+m + AMP + diphosphate.</text>
        <dbReference type="EC" id="6.5.1.1"/>
    </reaction>
</comment>
<evidence type="ECO:0000256" key="10">
    <source>
        <dbReference type="ARBA" id="ARBA00023172"/>
    </source>
</evidence>
<evidence type="ECO:0000256" key="2">
    <source>
        <dbReference type="ARBA" id="ARBA00022598"/>
    </source>
</evidence>
<evidence type="ECO:0000256" key="6">
    <source>
        <dbReference type="ARBA" id="ARBA00022741"/>
    </source>
</evidence>
<dbReference type="EMBL" id="JAGGKE010000008">
    <property type="protein sequence ID" value="MBP1902391.1"/>
    <property type="molecule type" value="Genomic_DNA"/>
</dbReference>
<evidence type="ECO:0000313" key="16">
    <source>
        <dbReference type="EMBL" id="MBP1902391.1"/>
    </source>
</evidence>
<comment type="caution">
    <text evidence="16">The sequence shown here is derived from an EMBL/GenBank/DDBJ whole genome shotgun (WGS) entry which is preliminary data.</text>
</comment>
<dbReference type="InterPro" id="IPR012340">
    <property type="entry name" value="NA-bd_OB-fold"/>
</dbReference>
<feature type="binding site" evidence="13">
    <location>
        <position position="373"/>
    </location>
    <ligand>
        <name>ATP</name>
        <dbReference type="ChEBI" id="CHEBI:30616"/>
    </ligand>
</feature>
<organism evidence="16 17">
    <name type="scientific">Halorubrum trapanicum</name>
    <dbReference type="NCBI Taxonomy" id="29284"/>
    <lineage>
        <taxon>Archaea</taxon>
        <taxon>Methanobacteriati</taxon>
        <taxon>Methanobacteriota</taxon>
        <taxon>Stenosarchaea group</taxon>
        <taxon>Halobacteria</taxon>
        <taxon>Halobacteriales</taxon>
        <taxon>Haloferacaceae</taxon>
        <taxon>Halorubrum</taxon>
    </lineage>
</organism>
<dbReference type="InterPro" id="IPR016059">
    <property type="entry name" value="DNA_ligase_ATP-dep_CS"/>
</dbReference>
<dbReference type="InterPro" id="IPR012308">
    <property type="entry name" value="DNA_ligase_ATP-dep_N"/>
</dbReference>
<dbReference type="GO" id="GO:0051301">
    <property type="term" value="P:cell division"/>
    <property type="evidence" value="ECO:0007669"/>
    <property type="project" value="UniProtKB-KW"/>
</dbReference>
<keyword evidence="9 13" id="KW-0460">Magnesium</keyword>
<protein>
    <recommendedName>
        <fullName evidence="13">DNA ligase</fullName>
        <ecNumber evidence="13">6.5.1.1</ecNumber>
    </recommendedName>
    <alternativeName>
        <fullName evidence="13">Polydeoxyribonucleotide synthase [ATP]</fullName>
    </alternativeName>
</protein>
<dbReference type="InterPro" id="IPR012310">
    <property type="entry name" value="DNA_ligase_ATP-dep_cent"/>
</dbReference>
<dbReference type="GO" id="GO:0005524">
    <property type="term" value="F:ATP binding"/>
    <property type="evidence" value="ECO:0007669"/>
    <property type="project" value="UniProtKB-UniRule"/>
</dbReference>
<dbReference type="GO" id="GO:0003910">
    <property type="term" value="F:DNA ligase (ATP) activity"/>
    <property type="evidence" value="ECO:0007669"/>
    <property type="project" value="UniProtKB-UniRule"/>
</dbReference>
<dbReference type="Pfam" id="PF01068">
    <property type="entry name" value="DNA_ligase_A_M"/>
    <property type="match status" value="1"/>
</dbReference>
<comment type="similarity">
    <text evidence="1 13">Belongs to the ATP-dependent DNA ligase family.</text>
</comment>
<keyword evidence="12 13" id="KW-0131">Cell cycle</keyword>
<feature type="compositionally biased region" description="Basic and acidic residues" evidence="14">
    <location>
        <begin position="541"/>
        <end position="552"/>
    </location>
</feature>
<dbReference type="InterPro" id="IPR036599">
    <property type="entry name" value="DNA_ligase_N_sf"/>
</dbReference>
<evidence type="ECO:0000256" key="4">
    <source>
        <dbReference type="ARBA" id="ARBA00022705"/>
    </source>
</evidence>
<gene>
    <name evidence="13" type="primary">lig</name>
    <name evidence="16" type="ORF">J2744_002081</name>
</gene>
<dbReference type="SUPFAM" id="SSF56091">
    <property type="entry name" value="DNA ligase/mRNA capping enzyme, catalytic domain"/>
    <property type="match status" value="1"/>
</dbReference>
<keyword evidence="10 13" id="KW-0233">DNA recombination</keyword>
<feature type="domain" description="ATP-dependent DNA ligase family profile" evidence="15">
    <location>
        <begin position="401"/>
        <end position="525"/>
    </location>
</feature>
<keyword evidence="17" id="KW-1185">Reference proteome</keyword>
<feature type="binding site" evidence="13">
    <location>
        <position position="287"/>
    </location>
    <ligand>
        <name>ATP</name>
        <dbReference type="ChEBI" id="CHEBI:30616"/>
    </ligand>
</feature>
<evidence type="ECO:0000256" key="9">
    <source>
        <dbReference type="ARBA" id="ARBA00022842"/>
    </source>
</evidence>
<evidence type="ECO:0000256" key="13">
    <source>
        <dbReference type="HAMAP-Rule" id="MF_00407"/>
    </source>
</evidence>
<dbReference type="Pfam" id="PF04675">
    <property type="entry name" value="DNA_ligase_A_N"/>
    <property type="match status" value="1"/>
</dbReference>
<keyword evidence="3 13" id="KW-0132">Cell division</keyword>
<dbReference type="GO" id="GO:0006273">
    <property type="term" value="P:lagging strand elongation"/>
    <property type="evidence" value="ECO:0007669"/>
    <property type="project" value="TreeGrafter"/>
</dbReference>
<comment type="cofactor">
    <cofactor evidence="13">
        <name>Mg(2+)</name>
        <dbReference type="ChEBI" id="CHEBI:18420"/>
    </cofactor>
</comment>
<accession>A0A8J7R890</accession>
<evidence type="ECO:0000256" key="3">
    <source>
        <dbReference type="ARBA" id="ARBA00022618"/>
    </source>
</evidence>
<proteinExistence type="inferred from homology"/>
<dbReference type="InterPro" id="IPR012309">
    <property type="entry name" value="DNA_ligase_ATP-dep_C"/>
</dbReference>
<evidence type="ECO:0000256" key="11">
    <source>
        <dbReference type="ARBA" id="ARBA00023204"/>
    </source>
</evidence>
<dbReference type="GO" id="GO:0006310">
    <property type="term" value="P:DNA recombination"/>
    <property type="evidence" value="ECO:0007669"/>
    <property type="project" value="UniProtKB-UniRule"/>
</dbReference>
<keyword evidence="11 13" id="KW-0234">DNA repair</keyword>
<dbReference type="SUPFAM" id="SSF117018">
    <property type="entry name" value="ATP-dependent DNA ligase DNA-binding domain"/>
    <property type="match status" value="1"/>
</dbReference>
<comment type="function">
    <text evidence="13">DNA ligase that seals nicks in double-stranded DNA during DNA replication, DNA recombination and DNA repair.</text>
</comment>
<dbReference type="OrthoDB" id="31274at2157"/>
<evidence type="ECO:0000259" key="15">
    <source>
        <dbReference type="PROSITE" id="PS50160"/>
    </source>
</evidence>
<evidence type="ECO:0000256" key="1">
    <source>
        <dbReference type="ARBA" id="ARBA00007572"/>
    </source>
</evidence>